<dbReference type="InterPro" id="IPR001678">
    <property type="entry name" value="MeTrfase_RsmB-F_NOP2_dom"/>
</dbReference>
<dbReference type="Gene3D" id="3.40.50.150">
    <property type="entry name" value="Vaccinia Virus protein VP39"/>
    <property type="match status" value="1"/>
</dbReference>
<dbReference type="PRINTS" id="PR02008">
    <property type="entry name" value="RCMTFAMILY"/>
</dbReference>
<keyword evidence="4 10" id="KW-0489">Methyltransferase</keyword>
<evidence type="ECO:0000256" key="6">
    <source>
        <dbReference type="ARBA" id="ARBA00022691"/>
    </source>
</evidence>
<evidence type="ECO:0000256" key="8">
    <source>
        <dbReference type="ARBA" id="ARBA00022884"/>
    </source>
</evidence>
<feature type="binding site" evidence="10">
    <location>
        <position position="276"/>
    </location>
    <ligand>
        <name>S-adenosyl-L-methionine</name>
        <dbReference type="ChEBI" id="CHEBI:59789"/>
    </ligand>
</feature>
<protein>
    <submittedName>
        <fullName evidence="13">S-adenosyl-L-methionine-dependent methyltransferases superfamily protein</fullName>
    </submittedName>
</protein>
<evidence type="ECO:0000313" key="14">
    <source>
        <dbReference type="Proteomes" id="UP000054558"/>
    </source>
</evidence>
<keyword evidence="6 10" id="KW-0949">S-adenosyl-L-methionine</keyword>
<feature type="compositionally biased region" description="Basic residues" evidence="11">
    <location>
        <begin position="565"/>
        <end position="575"/>
    </location>
</feature>
<dbReference type="GO" id="GO:0030488">
    <property type="term" value="P:tRNA methylation"/>
    <property type="evidence" value="ECO:0007669"/>
    <property type="project" value="UniProtKB-ARBA"/>
</dbReference>
<feature type="region of interest" description="Disordered" evidence="11">
    <location>
        <begin position="1"/>
        <end position="73"/>
    </location>
</feature>
<dbReference type="PANTHER" id="PTHR22808:SF1">
    <property type="entry name" value="RNA CYTOSINE-C(5)-METHYLTRANSFERASE NSUN2-RELATED"/>
    <property type="match status" value="1"/>
</dbReference>
<feature type="compositionally biased region" description="Basic residues" evidence="11">
    <location>
        <begin position="1"/>
        <end position="10"/>
    </location>
</feature>
<comment type="similarity">
    <text evidence="2 10">Belongs to the class I-like SAM-binding methyltransferase superfamily. RsmB/NOP family.</text>
</comment>
<dbReference type="PROSITE" id="PS51686">
    <property type="entry name" value="SAM_MT_RSMB_NOP"/>
    <property type="match status" value="1"/>
</dbReference>
<feature type="region of interest" description="Disordered" evidence="11">
    <location>
        <begin position="656"/>
        <end position="716"/>
    </location>
</feature>
<dbReference type="Pfam" id="PF01189">
    <property type="entry name" value="Methyltr_RsmB-F"/>
    <property type="match status" value="1"/>
</dbReference>
<dbReference type="InterPro" id="IPR057286">
    <property type="entry name" value="PUA_NSUN2"/>
</dbReference>
<keyword evidence="5 10" id="KW-0808">Transferase</keyword>
<feature type="binding site" evidence="10">
    <location>
        <begin position="218"/>
        <end position="224"/>
    </location>
    <ligand>
        <name>S-adenosyl-L-methionine</name>
        <dbReference type="ChEBI" id="CHEBI:59789"/>
    </ligand>
</feature>
<dbReference type="FunFam" id="3.40.50.150:FF:000271">
    <property type="entry name" value="NOL1/NOP2/Sun family protein"/>
    <property type="match status" value="1"/>
</dbReference>
<feature type="region of interest" description="Disordered" evidence="11">
    <location>
        <begin position="490"/>
        <end position="518"/>
    </location>
</feature>
<keyword evidence="3" id="KW-0820">tRNA-binding</keyword>
<dbReference type="PANTHER" id="PTHR22808">
    <property type="entry name" value="NCL1 YEAST -RELATED NOL1/NOP2/FMU SUN DOMAIN-CONTAINING"/>
    <property type="match status" value="1"/>
</dbReference>
<feature type="domain" description="SAM-dependent MTase RsmB/NOP-type" evidence="12">
    <location>
        <begin position="99"/>
        <end position="552"/>
    </location>
</feature>
<dbReference type="InterPro" id="IPR029063">
    <property type="entry name" value="SAM-dependent_MTases_sf"/>
</dbReference>
<dbReference type="AlphaFoldDB" id="A0A1Y1IBH1"/>
<dbReference type="InterPro" id="IPR057285">
    <property type="entry name" value="Pre-PUA_NSUN2"/>
</dbReference>
<feature type="active site" description="Nucleophile" evidence="10">
    <location>
        <position position="357"/>
    </location>
</feature>
<dbReference type="GO" id="GO:0016428">
    <property type="term" value="F:tRNA (cytidine-5-)-methyltransferase activity"/>
    <property type="evidence" value="ECO:0007669"/>
    <property type="project" value="InterPro"/>
</dbReference>
<evidence type="ECO:0000256" key="9">
    <source>
        <dbReference type="ARBA" id="ARBA00023242"/>
    </source>
</evidence>
<dbReference type="Pfam" id="PF25378">
    <property type="entry name" value="PUA_NSUN2"/>
    <property type="match status" value="1"/>
</dbReference>
<dbReference type="SUPFAM" id="SSF53335">
    <property type="entry name" value="S-adenosyl-L-methionine-dependent methyltransferases"/>
    <property type="match status" value="1"/>
</dbReference>
<evidence type="ECO:0000256" key="10">
    <source>
        <dbReference type="PROSITE-ProRule" id="PRU01023"/>
    </source>
</evidence>
<evidence type="ECO:0000259" key="12">
    <source>
        <dbReference type="PROSITE" id="PS51686"/>
    </source>
</evidence>
<feature type="compositionally biased region" description="Acidic residues" evidence="11">
    <location>
        <begin position="588"/>
        <end position="601"/>
    </location>
</feature>
<dbReference type="InterPro" id="IPR018314">
    <property type="entry name" value="RsmB/NOL1/NOP2-like_CS"/>
</dbReference>
<dbReference type="PROSITE" id="PS01153">
    <property type="entry name" value="NOL1_NOP2_SUN"/>
    <property type="match status" value="1"/>
</dbReference>
<feature type="compositionally biased region" description="Basic and acidic residues" evidence="11">
    <location>
        <begin position="28"/>
        <end position="51"/>
    </location>
</feature>
<comment type="subcellular location">
    <subcellularLocation>
        <location evidence="1">Nucleus</location>
    </subcellularLocation>
</comment>
<keyword evidence="14" id="KW-1185">Reference proteome</keyword>
<evidence type="ECO:0000256" key="5">
    <source>
        <dbReference type="ARBA" id="ARBA00022679"/>
    </source>
</evidence>
<feature type="compositionally biased region" description="Low complexity" evidence="11">
    <location>
        <begin position="602"/>
        <end position="619"/>
    </location>
</feature>
<dbReference type="GO" id="GO:0001510">
    <property type="term" value="P:RNA methylation"/>
    <property type="evidence" value="ECO:0000318"/>
    <property type="project" value="GO_Central"/>
</dbReference>
<feature type="binding site" evidence="10">
    <location>
        <position position="249"/>
    </location>
    <ligand>
        <name>S-adenosyl-L-methionine</name>
        <dbReference type="ChEBI" id="CHEBI:59789"/>
    </ligand>
</feature>
<dbReference type="InterPro" id="IPR049560">
    <property type="entry name" value="MeTrfase_RsmB-F_NOP2_cat"/>
</dbReference>
<dbReference type="OrthoDB" id="6093671at2759"/>
<sequence>MARGGGRKWRNGSSRGGHGGATGGGGGDGKRGRAFRRDFGKGENVWKRPRTDAAATDGPEGEKPQGENKSWAGFQLDSPAFEEYYKRQHIIADDEWDSFMATLKKTLPTTFRINGHGDFAHQIREQMQKDFFDFLPEDVEVDGEKFEAPRPLPWYPDNLAWHMSVSRNQLRKLDILENIHEFLKRENDAGNITRQEAVSMVPPLFLDVQPHHRVLDMCAAPGSKTAQLLEMLHAGDASATPQGFVVANDNDVQRCHLLIHQTKRMSSPSIMVTNHDAQNFPLLRRRGRGGAGDDGLMFDRILCDVPCSGDGTLRKAPDIWRKWTVGSGNGLHRLQLQIALRGLALLRVGGILVYSTCSLNPIEDEAVVAQLLRVYGDSLELLDVSAQLPELKRRPGLTKWLVLDKKRWYSNYSQVLPISASRLTPTMFPNPNAPAGTSAEPHVADEVAAKVAEGDGEGASLEGISREAETIEEGVAIDGAEADKEGQVEGGVVDEGGEGENAGVDSGKGKGRWREQVVPEAEECGLPLHRSMRVVPHDQDTGGFFVAVFRKLKHLEEPVDDGERKRNRGRGRGRGGRGQADGPRDQDAPEDQPVEETEPVEAENGGTETEAPETEAATAIREEDDAGDGLATDGTGVEEGLEQGLEQGLGAEVDGSAVEAGGPEAEPLEMEDAPPATEEVPRGEELAAEEGGGAGPSGGQNQGSGPRHGVRRIQQQGRWRGVDPVLELDNKEVLDSLGSYYGFKEEFAYQTQLITRSDDMATCKRIYYVSKSLLDILRLNNANGNPIKITSVGTKMFERQTVKDASVSCAYRIVLEGLPFALPYITRQIVYPDAEDFHMFLSKRSVPLTGFKDPELVQALQQAQSGCVIMAMRRAAGENTPRDAPPAAVACWRGANSINVLVTKADVLCMLDRLGFSHTSEGPSDAADPAADTIATTEPVEEAPAVAVEEEALERAEAAPSDVAVAGMAV</sequence>
<evidence type="ECO:0000256" key="7">
    <source>
        <dbReference type="ARBA" id="ARBA00022694"/>
    </source>
</evidence>
<dbReference type="InterPro" id="IPR023267">
    <property type="entry name" value="RCMT"/>
</dbReference>
<dbReference type="OMA" id="QLFTEYV"/>
<evidence type="ECO:0000256" key="4">
    <source>
        <dbReference type="ARBA" id="ARBA00022603"/>
    </source>
</evidence>
<accession>A0A1Y1IBH1</accession>
<proteinExistence type="inferred from homology"/>
<keyword evidence="8 10" id="KW-0694">RNA-binding</keyword>
<dbReference type="GO" id="GO:0000049">
    <property type="term" value="F:tRNA binding"/>
    <property type="evidence" value="ECO:0007669"/>
    <property type="project" value="UniProtKB-KW"/>
</dbReference>
<dbReference type="GO" id="GO:0005634">
    <property type="term" value="C:nucleus"/>
    <property type="evidence" value="ECO:0007669"/>
    <property type="project" value="UniProtKB-SubCell"/>
</dbReference>
<evidence type="ECO:0000313" key="13">
    <source>
        <dbReference type="EMBL" id="GAQ87913.1"/>
    </source>
</evidence>
<organism evidence="13 14">
    <name type="scientific">Klebsormidium nitens</name>
    <name type="common">Green alga</name>
    <name type="synonym">Ulothrix nitens</name>
    <dbReference type="NCBI Taxonomy" id="105231"/>
    <lineage>
        <taxon>Eukaryota</taxon>
        <taxon>Viridiplantae</taxon>
        <taxon>Streptophyta</taxon>
        <taxon>Klebsormidiophyceae</taxon>
        <taxon>Klebsormidiales</taxon>
        <taxon>Klebsormidiaceae</taxon>
        <taxon>Klebsormidium</taxon>
    </lineage>
</organism>
<gene>
    <name evidence="13" type="ORF">KFL_003870100</name>
</gene>
<dbReference type="InterPro" id="IPR023270">
    <property type="entry name" value="RCMT_NCL1"/>
</dbReference>
<feature type="compositionally biased region" description="Gly residues" evidence="11">
    <location>
        <begin position="690"/>
        <end position="702"/>
    </location>
</feature>
<reference evidence="13 14" key="1">
    <citation type="journal article" date="2014" name="Nat. Commun.">
        <title>Klebsormidium flaccidum genome reveals primary factors for plant terrestrial adaptation.</title>
        <authorList>
            <person name="Hori K."/>
            <person name="Maruyama F."/>
            <person name="Fujisawa T."/>
            <person name="Togashi T."/>
            <person name="Yamamoto N."/>
            <person name="Seo M."/>
            <person name="Sato S."/>
            <person name="Yamada T."/>
            <person name="Mori H."/>
            <person name="Tajima N."/>
            <person name="Moriyama T."/>
            <person name="Ikeuchi M."/>
            <person name="Watanabe M."/>
            <person name="Wada H."/>
            <person name="Kobayashi K."/>
            <person name="Saito M."/>
            <person name="Masuda T."/>
            <person name="Sasaki-Sekimoto Y."/>
            <person name="Mashiguchi K."/>
            <person name="Awai K."/>
            <person name="Shimojima M."/>
            <person name="Masuda S."/>
            <person name="Iwai M."/>
            <person name="Nobusawa T."/>
            <person name="Narise T."/>
            <person name="Kondo S."/>
            <person name="Saito H."/>
            <person name="Sato R."/>
            <person name="Murakawa M."/>
            <person name="Ihara Y."/>
            <person name="Oshima-Yamada Y."/>
            <person name="Ohtaka K."/>
            <person name="Satoh M."/>
            <person name="Sonobe K."/>
            <person name="Ishii M."/>
            <person name="Ohtani R."/>
            <person name="Kanamori-Sato M."/>
            <person name="Honoki R."/>
            <person name="Miyazaki D."/>
            <person name="Mochizuki H."/>
            <person name="Umetsu J."/>
            <person name="Higashi K."/>
            <person name="Shibata D."/>
            <person name="Kamiya Y."/>
            <person name="Sato N."/>
            <person name="Nakamura Y."/>
            <person name="Tabata S."/>
            <person name="Ida S."/>
            <person name="Kurokawa K."/>
            <person name="Ohta H."/>
        </authorList>
    </citation>
    <scope>NUCLEOTIDE SEQUENCE [LARGE SCALE GENOMIC DNA]</scope>
    <source>
        <strain evidence="13 14">NIES-2285</strain>
    </source>
</reference>
<dbReference type="Proteomes" id="UP000054558">
    <property type="component" value="Unassembled WGS sequence"/>
</dbReference>
<name>A0A1Y1IBH1_KLENI</name>
<evidence type="ECO:0000256" key="11">
    <source>
        <dbReference type="SAM" id="MobiDB-lite"/>
    </source>
</evidence>
<keyword evidence="9" id="KW-0539">Nucleus</keyword>
<dbReference type="EMBL" id="DF237336">
    <property type="protein sequence ID" value="GAQ87913.1"/>
    <property type="molecule type" value="Genomic_DNA"/>
</dbReference>
<evidence type="ECO:0000256" key="3">
    <source>
        <dbReference type="ARBA" id="ARBA00022555"/>
    </source>
</evidence>
<evidence type="ECO:0000256" key="1">
    <source>
        <dbReference type="ARBA" id="ARBA00004123"/>
    </source>
</evidence>
<dbReference type="STRING" id="105231.A0A1Y1IBH1"/>
<evidence type="ECO:0000256" key="2">
    <source>
        <dbReference type="ARBA" id="ARBA00007494"/>
    </source>
</evidence>
<keyword evidence="7" id="KW-0819">tRNA processing</keyword>
<feature type="compositionally biased region" description="Gly residues" evidence="11">
    <location>
        <begin position="14"/>
        <end position="27"/>
    </location>
</feature>
<dbReference type="PRINTS" id="PR02011">
    <property type="entry name" value="RCMTNCL1"/>
</dbReference>
<dbReference type="GO" id="GO:0008168">
    <property type="term" value="F:methyltransferase activity"/>
    <property type="evidence" value="ECO:0000318"/>
    <property type="project" value="GO_Central"/>
</dbReference>
<feature type="binding site" evidence="10">
    <location>
        <position position="304"/>
    </location>
    <ligand>
        <name>S-adenosyl-L-methionine</name>
        <dbReference type="ChEBI" id="CHEBI:59789"/>
    </ligand>
</feature>
<feature type="region of interest" description="Disordered" evidence="11">
    <location>
        <begin position="559"/>
        <end position="636"/>
    </location>
</feature>
<dbReference type="Pfam" id="PF25376">
    <property type="entry name" value="Pre-PUA_NSUN2"/>
    <property type="match status" value="1"/>
</dbReference>